<comment type="caution">
    <text evidence="3">The sequence shown here is derived from an EMBL/GenBank/DDBJ whole genome shotgun (WGS) entry which is preliminary data.</text>
</comment>
<dbReference type="PIRSF" id="PIRSF029171">
    <property type="entry name" value="Esterase_LipA"/>
    <property type="match status" value="1"/>
</dbReference>
<reference evidence="3 4" key="1">
    <citation type="journal article" date="2024" name="IMA Fungus">
        <title>IMA Genome - F19 : A genome assembly and annotation guide to empower mycologists, including annotated draft genome sequences of Ceratocystis pirilliformis, Diaporthe australafricana, Fusarium ophioides, Paecilomyces lecythidis, and Sporothrix stenoceras.</title>
        <authorList>
            <person name="Aylward J."/>
            <person name="Wilson A.M."/>
            <person name="Visagie C.M."/>
            <person name="Spraker J."/>
            <person name="Barnes I."/>
            <person name="Buitendag C."/>
            <person name="Ceriani C."/>
            <person name="Del Mar Angel L."/>
            <person name="du Plessis D."/>
            <person name="Fuchs T."/>
            <person name="Gasser K."/>
            <person name="Kramer D."/>
            <person name="Li W."/>
            <person name="Munsamy K."/>
            <person name="Piso A."/>
            <person name="Price J.L."/>
            <person name="Sonnekus B."/>
            <person name="Thomas C."/>
            <person name="van der Nest A."/>
            <person name="van Dijk A."/>
            <person name="van Heerden A."/>
            <person name="van Vuuren N."/>
            <person name="Yilmaz N."/>
            <person name="Duong T.A."/>
            <person name="van der Merwe N.A."/>
            <person name="Wingfield M.J."/>
            <person name="Wingfield B.D."/>
        </authorList>
    </citation>
    <scope>NUCLEOTIDE SEQUENCE [LARGE SCALE GENOMIC DNA]</scope>
    <source>
        <strain evidence="3 4">CMW 5346</strain>
    </source>
</reference>
<proteinExistence type="inferred from homology"/>
<dbReference type="Proteomes" id="UP001583186">
    <property type="component" value="Unassembled WGS sequence"/>
</dbReference>
<sequence>MRPGILVTVAFAALSWAAPVTEEKRATPPLPSTDSFYSVPDNIASYAPGAIINHRAPPSPISAFGIDPVNIAASWQILYRTTDNLGNATATILTVLVPVNADFDKLLSYQVAEDAPNINCAPSYALQLESATGGTLGTALTQAELLLAEAALYQGWVVVLPDHEGPNGAYLANRLAGYATLDGIRAALQSTSLTGISIDAKVGLWGYSGGALASAWATVLQPEYAPELTGTLVGAAFGGTVPNIYNVITTINKTPSAGIIAAGMVGLAKQYPVMATGLEDHVLPEYQADFEAVLNQCFVPDLSLFNNADVINMIDNPNLWNDPVVLEIFANNSLEYAPAPPAGLPLFVYKAVKDEVSPIADTDDLITAYCAAGTTVEYIRDQSSTHGGLSLIGAPMALAWLIDRMNGKAASTVCSTATKYSMLLDIATLEVLPTFLLDALKALLGGEVGPTFFG</sequence>
<organism evidence="3 4">
    <name type="scientific">Sporothrix stenoceras</name>
    <dbReference type="NCBI Taxonomy" id="5173"/>
    <lineage>
        <taxon>Eukaryota</taxon>
        <taxon>Fungi</taxon>
        <taxon>Dikarya</taxon>
        <taxon>Ascomycota</taxon>
        <taxon>Pezizomycotina</taxon>
        <taxon>Sordariomycetes</taxon>
        <taxon>Sordariomycetidae</taxon>
        <taxon>Ophiostomatales</taxon>
        <taxon>Ophiostomataceae</taxon>
        <taxon>Sporothrix</taxon>
    </lineage>
</organism>
<evidence type="ECO:0000256" key="1">
    <source>
        <dbReference type="ARBA" id="ARBA00022801"/>
    </source>
</evidence>
<name>A0ABR3YT70_9PEZI</name>
<evidence type="ECO:0000313" key="3">
    <source>
        <dbReference type="EMBL" id="KAL1891097.1"/>
    </source>
</evidence>
<keyword evidence="2" id="KW-0732">Signal</keyword>
<keyword evidence="4" id="KW-1185">Reference proteome</keyword>
<dbReference type="Pfam" id="PF03583">
    <property type="entry name" value="LIP"/>
    <property type="match status" value="1"/>
</dbReference>
<keyword evidence="1" id="KW-0378">Hydrolase</keyword>
<dbReference type="Gene3D" id="1.10.260.130">
    <property type="match status" value="1"/>
</dbReference>
<dbReference type="EMBL" id="JAWCUI010000056">
    <property type="protein sequence ID" value="KAL1891097.1"/>
    <property type="molecule type" value="Genomic_DNA"/>
</dbReference>
<protein>
    <recommendedName>
        <fullName evidence="5">Secretory lipase</fullName>
    </recommendedName>
</protein>
<dbReference type="Gene3D" id="3.40.50.1820">
    <property type="entry name" value="alpha/beta hydrolase"/>
    <property type="match status" value="1"/>
</dbReference>
<evidence type="ECO:0008006" key="5">
    <source>
        <dbReference type="Google" id="ProtNLM"/>
    </source>
</evidence>
<dbReference type="PANTHER" id="PTHR34853:SF5">
    <property type="entry name" value="LIP-DOMAIN-CONTAINING PROTEIN-RELATED"/>
    <property type="match status" value="1"/>
</dbReference>
<evidence type="ECO:0000256" key="2">
    <source>
        <dbReference type="PIRNR" id="PIRNR029171"/>
    </source>
</evidence>
<dbReference type="InterPro" id="IPR029058">
    <property type="entry name" value="AB_hydrolase_fold"/>
</dbReference>
<evidence type="ECO:0000313" key="4">
    <source>
        <dbReference type="Proteomes" id="UP001583186"/>
    </source>
</evidence>
<dbReference type="InterPro" id="IPR005152">
    <property type="entry name" value="Lipase_secreted"/>
</dbReference>
<dbReference type="SUPFAM" id="SSF53474">
    <property type="entry name" value="alpha/beta-Hydrolases"/>
    <property type="match status" value="1"/>
</dbReference>
<accession>A0ABR3YT70</accession>
<comment type="similarity">
    <text evidence="2">Belongs to the AB hydrolase superfamily. Lipase family.</text>
</comment>
<dbReference type="PANTHER" id="PTHR34853">
    <property type="match status" value="1"/>
</dbReference>
<gene>
    <name evidence="3" type="ORF">Sste5346_007923</name>
</gene>
<feature type="chain" id="PRO_5045017775" description="Secretory lipase" evidence="2">
    <location>
        <begin position="18"/>
        <end position="454"/>
    </location>
</feature>
<feature type="signal peptide" evidence="2">
    <location>
        <begin position="1"/>
        <end position="17"/>
    </location>
</feature>